<gene>
    <name evidence="1" type="ORF">mvi_26570</name>
</gene>
<dbReference type="AlphaFoldDB" id="A0A8H9C6Z8"/>
<dbReference type="Proteomes" id="UP000663508">
    <property type="component" value="Chromosome"/>
</dbReference>
<dbReference type="InterPro" id="IPR025459">
    <property type="entry name" value="DUF4279"/>
</dbReference>
<dbReference type="RefSeq" id="WP_207183126.1">
    <property type="nucleotide sequence ID" value="NZ_AP024145.1"/>
</dbReference>
<reference evidence="1" key="1">
    <citation type="submission" date="2020-11" db="EMBL/GenBank/DDBJ databases">
        <title>Complete genome sequence of a novel pathogenic Methylobacterium strain isolated from rice in Vietnam.</title>
        <authorList>
            <person name="Lai K."/>
            <person name="Okazaki S."/>
            <person name="Higashi K."/>
            <person name="Mori H."/>
            <person name="Toyoda A."/>
            <person name="Kurokawa K."/>
        </authorList>
    </citation>
    <scope>NUCLEOTIDE SEQUENCE</scope>
    <source>
        <strain evidence="1">VL1</strain>
    </source>
</reference>
<dbReference type="KEGG" id="mind:mvi_26570"/>
<name>A0A8H9C6Z8_9HYPH</name>
<sequence>MAHDAAKHDAAKYLADIGSHARIGSMPDIARTTVSLRITGDMLDPEEITLLLGIEPTRCTCKGDVRRIASGRDVIAQVGSWVLSTDTPDGLDAGIGALLGKLPHDPAVWRDLNERFRCDMFCGLFMQDSKEGAELQPQVLSMLVDRGLRPGLDIYRCPD</sequence>
<dbReference type="Pfam" id="PF14106">
    <property type="entry name" value="DUF4279"/>
    <property type="match status" value="1"/>
</dbReference>
<organism evidence="1 2">
    <name type="scientific">Methylobacterium indicum</name>
    <dbReference type="NCBI Taxonomy" id="1775910"/>
    <lineage>
        <taxon>Bacteria</taxon>
        <taxon>Pseudomonadati</taxon>
        <taxon>Pseudomonadota</taxon>
        <taxon>Alphaproteobacteria</taxon>
        <taxon>Hyphomicrobiales</taxon>
        <taxon>Methylobacteriaceae</taxon>
        <taxon>Methylobacterium</taxon>
    </lineage>
</organism>
<evidence type="ECO:0008006" key="3">
    <source>
        <dbReference type="Google" id="ProtNLM"/>
    </source>
</evidence>
<proteinExistence type="predicted"/>
<protein>
    <recommendedName>
        <fullName evidence="3">DUF4279 domain-containing protein</fullName>
    </recommendedName>
</protein>
<evidence type="ECO:0000313" key="1">
    <source>
        <dbReference type="EMBL" id="BCM84196.1"/>
    </source>
</evidence>
<evidence type="ECO:0000313" key="2">
    <source>
        <dbReference type="Proteomes" id="UP000663508"/>
    </source>
</evidence>
<dbReference type="EMBL" id="AP024145">
    <property type="protein sequence ID" value="BCM84196.1"/>
    <property type="molecule type" value="Genomic_DNA"/>
</dbReference>
<accession>A0A8H9C6Z8</accession>